<dbReference type="AlphaFoldDB" id="A0A813BDJ9"/>
<dbReference type="PANTHER" id="PTHR12905">
    <property type="entry name" value="METALLOPHOSPHOESTERASE"/>
    <property type="match status" value="1"/>
</dbReference>
<reference evidence="2" key="1">
    <citation type="submission" date="2021-02" db="EMBL/GenBank/DDBJ databases">
        <authorList>
            <person name="Dougan E. K."/>
            <person name="Rhodes N."/>
            <person name="Thang M."/>
            <person name="Chan C."/>
        </authorList>
    </citation>
    <scope>NUCLEOTIDE SEQUENCE</scope>
</reference>
<gene>
    <name evidence="2" type="ORF">SNEC2469_LOCUS30349</name>
</gene>
<feature type="domain" description="Calcineurin-like phosphoesterase" evidence="1">
    <location>
        <begin position="183"/>
        <end position="373"/>
    </location>
</feature>
<sequence length="429" mass="47009">MASAIVFDDVIVILSVVDILNDLASGTGMCTPRAMCSAALSQAQKFAGFQTCRKIDHAEVSSVLVLIMHLPQPVCRTSVRFCSASMDEDLRSPSTNGRLVRCLGCTEAFSAGLVGRNRVRDGVLLRTVLAAKATLAPWLLYDLVRARRARNSWQEVFFQLYSIGSVPASPAFCVGPETSRSLRLVCISDTHLCHKQLPPLPDGDVLIHCGDFTNHGSLDEVLDFVEWFAGQPHSRKLCVPGNHDMLLDEDYYQAYWSDWSRVKESPREAKAAFASRNIELLIDQGTSIEGVTFYGSPWVAQGHDWKTAFNKQDSELENCWARIPENSDVLLTHMPPYGKGDRLEGGEHVGCSFLAEAVKAKRPKLHVFGHVHTDTGIFPADTSAEPSAAMAAWLAERAEQSQLELFLSGPKGTVSVNAASVSDTQLGMQ</sequence>
<comment type="caution">
    <text evidence="2">The sequence shown here is derived from an EMBL/GenBank/DDBJ whole genome shotgun (WGS) entry which is preliminary data.</text>
</comment>
<dbReference type="OrthoDB" id="630188at2759"/>
<dbReference type="Gene3D" id="3.60.21.10">
    <property type="match status" value="1"/>
</dbReference>
<accession>A0A813BDJ9</accession>
<evidence type="ECO:0000313" key="3">
    <source>
        <dbReference type="Proteomes" id="UP000601435"/>
    </source>
</evidence>
<dbReference type="InterPro" id="IPR029052">
    <property type="entry name" value="Metallo-depent_PP-like"/>
</dbReference>
<evidence type="ECO:0000313" key="2">
    <source>
        <dbReference type="EMBL" id="CAE7901314.1"/>
    </source>
</evidence>
<dbReference type="EMBL" id="CAJNJA010070608">
    <property type="protein sequence ID" value="CAE7901314.1"/>
    <property type="molecule type" value="Genomic_DNA"/>
</dbReference>
<dbReference type="Pfam" id="PF00149">
    <property type="entry name" value="Metallophos"/>
    <property type="match status" value="1"/>
</dbReference>
<name>A0A813BDJ9_9DINO</name>
<dbReference type="Proteomes" id="UP000601435">
    <property type="component" value="Unassembled WGS sequence"/>
</dbReference>
<dbReference type="CDD" id="cd07379">
    <property type="entry name" value="MPP_239FB"/>
    <property type="match status" value="1"/>
</dbReference>
<proteinExistence type="predicted"/>
<dbReference type="PANTHER" id="PTHR12905:SF0">
    <property type="entry name" value="CALCINEURIN-LIKE PHOSPHOESTERASE DOMAIN-CONTAINING PROTEIN"/>
    <property type="match status" value="1"/>
</dbReference>
<keyword evidence="3" id="KW-1185">Reference proteome</keyword>
<evidence type="ECO:0000259" key="1">
    <source>
        <dbReference type="Pfam" id="PF00149"/>
    </source>
</evidence>
<dbReference type="InterPro" id="IPR051693">
    <property type="entry name" value="UPF0046_metallophosphoest"/>
</dbReference>
<dbReference type="GO" id="GO:0016787">
    <property type="term" value="F:hydrolase activity"/>
    <property type="evidence" value="ECO:0007669"/>
    <property type="project" value="InterPro"/>
</dbReference>
<organism evidence="2 3">
    <name type="scientific">Symbiodinium necroappetens</name>
    <dbReference type="NCBI Taxonomy" id="1628268"/>
    <lineage>
        <taxon>Eukaryota</taxon>
        <taxon>Sar</taxon>
        <taxon>Alveolata</taxon>
        <taxon>Dinophyceae</taxon>
        <taxon>Suessiales</taxon>
        <taxon>Symbiodiniaceae</taxon>
        <taxon>Symbiodinium</taxon>
    </lineage>
</organism>
<dbReference type="SUPFAM" id="SSF56300">
    <property type="entry name" value="Metallo-dependent phosphatases"/>
    <property type="match status" value="1"/>
</dbReference>
<dbReference type="InterPro" id="IPR004843">
    <property type="entry name" value="Calcineurin-like_PHP"/>
</dbReference>
<protein>
    <recommendedName>
        <fullName evidence="1">Calcineurin-like phosphoesterase domain-containing protein</fullName>
    </recommendedName>
</protein>